<evidence type="ECO:0000313" key="4">
    <source>
        <dbReference type="Proteomes" id="UP000054217"/>
    </source>
</evidence>
<dbReference type="AlphaFoldDB" id="A0A0C3IEW1"/>
<dbReference type="HOGENOM" id="CLU_185483_1_1_1"/>
<dbReference type="EMBL" id="KN831999">
    <property type="protein sequence ID" value="KIO00106.1"/>
    <property type="molecule type" value="Genomic_DNA"/>
</dbReference>
<feature type="compositionally biased region" description="Low complexity" evidence="1">
    <location>
        <begin position="60"/>
        <end position="71"/>
    </location>
</feature>
<evidence type="ECO:0000256" key="1">
    <source>
        <dbReference type="SAM" id="MobiDB-lite"/>
    </source>
</evidence>
<gene>
    <name evidence="3" type="ORF">M404DRAFT_1004211</name>
    <name evidence="2" type="ORF">M404DRAFT_1007365</name>
</gene>
<proteinExistence type="predicted"/>
<sequence length="71" mass="7668">MDSVEYIDCDDNQTHLQRIMRDARAGTSKHRLLLAARAAEQAKWSQSGTARATPIIDDLSASAQAPSTSAP</sequence>
<name>A0A0C3IEW1_PISTI</name>
<dbReference type="Proteomes" id="UP000054217">
    <property type="component" value="Unassembled WGS sequence"/>
</dbReference>
<accession>A0A0C3IEW1</accession>
<keyword evidence="4" id="KW-1185">Reference proteome</keyword>
<feature type="region of interest" description="Disordered" evidence="1">
    <location>
        <begin position="43"/>
        <end position="71"/>
    </location>
</feature>
<dbReference type="EMBL" id="KN832064">
    <property type="protein sequence ID" value="KIN95582.1"/>
    <property type="molecule type" value="Genomic_DNA"/>
</dbReference>
<evidence type="ECO:0000313" key="2">
    <source>
        <dbReference type="EMBL" id="KIN95582.1"/>
    </source>
</evidence>
<reference evidence="2" key="3">
    <citation type="submission" date="2015-02" db="EMBL/GenBank/DDBJ databases">
        <title>Evolutionary Origins and Diversification of the Mycorrhizal Mutualists.</title>
        <authorList>
            <consortium name="DOE Joint Genome Institute"/>
            <consortium name="Mycorrhizal Genomics Consortium"/>
            <person name="Kohler A."/>
            <person name="Kuo A."/>
            <person name="Nagy L.G."/>
            <person name="Floudas D."/>
            <person name="Copeland A."/>
            <person name="Barry K.W."/>
            <person name="Cichocki N."/>
            <person name="Veneault-Fourrey C."/>
            <person name="LaButti K."/>
            <person name="Lindquist E.A."/>
            <person name="Lipzen A."/>
            <person name="Lundell T."/>
            <person name="Morin E."/>
            <person name="Murat C."/>
            <person name="Riley R."/>
            <person name="Ohm R."/>
            <person name="Sun H."/>
            <person name="Tunlid A."/>
            <person name="Henrissat B."/>
            <person name="Grigoriev I.V."/>
            <person name="Hibbett D.S."/>
            <person name="Martin F."/>
        </authorList>
    </citation>
    <scope>NUCLEOTIDE SEQUENCE</scope>
    <source>
        <strain evidence="2">Marx 270</strain>
    </source>
</reference>
<reference evidence="4" key="2">
    <citation type="submission" date="2015-01" db="EMBL/GenBank/DDBJ databases">
        <title>Evolutionary Origins and Diversification of the Mycorrhizal Mutualists.</title>
        <authorList>
            <consortium name="DOE Joint Genome Institute"/>
            <consortium name="Mycorrhizal Genomics Consortium"/>
            <person name="Kohler A."/>
            <person name="Kuo A."/>
            <person name="Nagy L.G."/>
            <person name="Floudas D."/>
            <person name="Copeland A."/>
            <person name="Barry K.W."/>
            <person name="Cichocki N."/>
            <person name="Veneault-Fourrey C."/>
            <person name="LaButti K."/>
            <person name="Lindquist E.A."/>
            <person name="Lipzen A."/>
            <person name="Lundell T."/>
            <person name="Morin E."/>
            <person name="Murat C."/>
            <person name="Riley R."/>
            <person name="Ohm R."/>
            <person name="Sun H."/>
            <person name="Tunlid A."/>
            <person name="Henrissat B."/>
            <person name="Grigoriev I.V."/>
            <person name="Hibbett D.S."/>
            <person name="Martin F."/>
        </authorList>
    </citation>
    <scope>NUCLEOTIDE SEQUENCE [LARGE SCALE GENOMIC DNA]</scope>
    <source>
        <strain evidence="4">Marx 270</strain>
    </source>
</reference>
<evidence type="ECO:0000313" key="3">
    <source>
        <dbReference type="EMBL" id="KIO00106.1"/>
    </source>
</evidence>
<reference evidence="2 4" key="1">
    <citation type="submission" date="2014-04" db="EMBL/GenBank/DDBJ databases">
        <authorList>
            <consortium name="DOE Joint Genome Institute"/>
            <person name="Kuo A."/>
            <person name="Kohler A."/>
            <person name="Costa M.D."/>
            <person name="Nagy L.G."/>
            <person name="Floudas D."/>
            <person name="Copeland A."/>
            <person name="Barry K.W."/>
            <person name="Cichocki N."/>
            <person name="Veneault-Fourrey C."/>
            <person name="LaButti K."/>
            <person name="Lindquist E.A."/>
            <person name="Lipzen A."/>
            <person name="Lundell T."/>
            <person name="Morin E."/>
            <person name="Murat C."/>
            <person name="Sun H."/>
            <person name="Tunlid A."/>
            <person name="Henrissat B."/>
            <person name="Grigoriev I.V."/>
            <person name="Hibbett D.S."/>
            <person name="Martin F."/>
            <person name="Nordberg H.P."/>
            <person name="Cantor M.N."/>
            <person name="Hua S.X."/>
        </authorList>
    </citation>
    <scope>NUCLEOTIDE SEQUENCE [LARGE SCALE GENOMIC DNA]</scope>
    <source>
        <strain evidence="2 4">Marx 270</strain>
    </source>
</reference>
<organism evidence="2 4">
    <name type="scientific">Pisolithus tinctorius Marx 270</name>
    <dbReference type="NCBI Taxonomy" id="870435"/>
    <lineage>
        <taxon>Eukaryota</taxon>
        <taxon>Fungi</taxon>
        <taxon>Dikarya</taxon>
        <taxon>Basidiomycota</taxon>
        <taxon>Agaricomycotina</taxon>
        <taxon>Agaricomycetes</taxon>
        <taxon>Agaricomycetidae</taxon>
        <taxon>Boletales</taxon>
        <taxon>Sclerodermatineae</taxon>
        <taxon>Pisolithaceae</taxon>
        <taxon>Pisolithus</taxon>
    </lineage>
</organism>
<protein>
    <submittedName>
        <fullName evidence="2">Uncharacterized protein</fullName>
    </submittedName>
</protein>